<proteinExistence type="predicted"/>
<feature type="region of interest" description="Disordered" evidence="1">
    <location>
        <begin position="24"/>
        <end position="45"/>
    </location>
</feature>
<sequence>MEASHVLPLLATQKIQTTFAALKPSPFSSGATMRERPDPADAAASRRLRTASFGYRVEARRHAHKPLLFSRDPKDALIKYLTGVGYPRTQRSG</sequence>
<dbReference type="AlphaFoldDB" id="A0A6J4R3N5"/>
<name>A0A6J4R3N5_9ACTN</name>
<organism evidence="2">
    <name type="scientific">uncultured Rubrobacteraceae bacterium</name>
    <dbReference type="NCBI Taxonomy" id="349277"/>
    <lineage>
        <taxon>Bacteria</taxon>
        <taxon>Bacillati</taxon>
        <taxon>Actinomycetota</taxon>
        <taxon>Rubrobacteria</taxon>
        <taxon>Rubrobacterales</taxon>
        <taxon>Rubrobacteraceae</taxon>
        <taxon>environmental samples</taxon>
    </lineage>
</organism>
<gene>
    <name evidence="2" type="ORF">AVDCRST_MAG25-1168</name>
</gene>
<evidence type="ECO:0000313" key="2">
    <source>
        <dbReference type="EMBL" id="CAA9463367.1"/>
    </source>
</evidence>
<dbReference type="EMBL" id="CADCVI010000072">
    <property type="protein sequence ID" value="CAA9463367.1"/>
    <property type="molecule type" value="Genomic_DNA"/>
</dbReference>
<accession>A0A6J4R3N5</accession>
<evidence type="ECO:0000256" key="1">
    <source>
        <dbReference type="SAM" id="MobiDB-lite"/>
    </source>
</evidence>
<reference evidence="2" key="1">
    <citation type="submission" date="2020-02" db="EMBL/GenBank/DDBJ databases">
        <authorList>
            <person name="Meier V. D."/>
        </authorList>
    </citation>
    <scope>NUCLEOTIDE SEQUENCE</scope>
    <source>
        <strain evidence="2">AVDCRST_MAG25</strain>
    </source>
</reference>
<protein>
    <submittedName>
        <fullName evidence="2">Uncharacterized protein</fullName>
    </submittedName>
</protein>